<dbReference type="Gene3D" id="1.50.10.10">
    <property type="match status" value="1"/>
</dbReference>
<protein>
    <submittedName>
        <fullName evidence="5">Glycoside hydrolase family 95 protein</fullName>
    </submittedName>
</protein>
<organism evidence="5 6">
    <name type="scientific">Pelagicoccus albus</name>
    <dbReference type="NCBI Taxonomy" id="415222"/>
    <lineage>
        <taxon>Bacteria</taxon>
        <taxon>Pseudomonadati</taxon>
        <taxon>Verrucomicrobiota</taxon>
        <taxon>Opitutia</taxon>
        <taxon>Puniceicoccales</taxon>
        <taxon>Pelagicoccaceae</taxon>
        <taxon>Pelagicoccus</taxon>
    </lineage>
</organism>
<feature type="domain" description="Glycosyl hydrolase family 95 catalytic" evidence="4">
    <location>
        <begin position="308"/>
        <end position="723"/>
    </location>
</feature>
<sequence length="801" mass="87589">MKSYLSQISATALIALSVATTSARAEAPSRSIWFDQPGGSLTESAPLGNGRLGAALWGQVAEETIVLNESGMWSGSPQEADRLDAYKALPEIQRLLLEGKNAEAEALVNETFTCLGRGSGWGGGANDPYGSYQVLAKLLVSDHSVEVDSEITSYRRELDLSTAIYRQSFERGGIEFTREAFVSRPDEALVMRFAASEAGSLDLDFSITREERMELEGFGNNGLLISGQLNDGYEGDNGVRYAGVLKVEAEGGKVRNRKGTVKVRGADEVVVYFTSANDIARNSFAGRDVENPVATAKADLAGVSSFTYAEALERHVAAYGELFDRVSLSLGSEKSAEERRSVPTPQRLVDHWEGAEDPDLAALYFDFGRYLLISSSRPGGQPANLQGIWSDTIQTPWNGDWHSNINIQMNYWPAEVCNLSELHEPLFKLIESLVEPGQKTAKAYYDAEGWVAFLLQNPWGFTSPGESASWGSTVSCSAWLCQHLWDHYLFTKDESFLEWAYPILKGSAIFYSEILLEDPKTGWLVTGPSNSPESSFKLPSGEEVHVTLGPTIDQQLLRYLFGACIEASEVLGLDADFRGEIEAKMERLAPTQIGSDGRIMEWLEEYEETDPHHRHVSHLWGLYPGNEIHPETTPELAAAARKSLDTRGDGGTGWSLAHRLVLWARLGNAERFHNLLTALLKPADIQTPGFNHSGGTYPNLFDAHPPFQIDGNFGGTAAIAEALLQSSEEQLVILPSCPGNWSEGSVSGLRARGGFEVDLTWSASGVELTIASDFDSEIELVYQGESQVLSFVAGESKTLKL</sequence>
<dbReference type="PANTHER" id="PTHR31084:SF0">
    <property type="entry name" value="ALPHA-L-FUCOSIDASE 2"/>
    <property type="match status" value="1"/>
</dbReference>
<dbReference type="PIRSF" id="PIRSF007663">
    <property type="entry name" value="UCP007663"/>
    <property type="match status" value="1"/>
</dbReference>
<feature type="signal peptide" evidence="1">
    <location>
        <begin position="1"/>
        <end position="25"/>
    </location>
</feature>
<evidence type="ECO:0000313" key="6">
    <source>
        <dbReference type="Proteomes" id="UP000526501"/>
    </source>
</evidence>
<comment type="caution">
    <text evidence="5">The sequence shown here is derived from an EMBL/GenBank/DDBJ whole genome shotgun (WGS) entry which is preliminary data.</text>
</comment>
<dbReference type="RefSeq" id="WP_185661919.1">
    <property type="nucleotide sequence ID" value="NZ_CAWPOO010000013.1"/>
</dbReference>
<dbReference type="Pfam" id="PF14498">
    <property type="entry name" value="Glyco_hyd_65N_2"/>
    <property type="match status" value="1"/>
</dbReference>
<dbReference type="Pfam" id="PF22124">
    <property type="entry name" value="Glyco_hydro_95_cat"/>
    <property type="match status" value="1"/>
</dbReference>
<evidence type="ECO:0000256" key="1">
    <source>
        <dbReference type="SAM" id="SignalP"/>
    </source>
</evidence>
<dbReference type="InterPro" id="IPR008928">
    <property type="entry name" value="6-hairpin_glycosidase_sf"/>
</dbReference>
<dbReference type="Pfam" id="PF21307">
    <property type="entry name" value="Glyco_hydro_95_C"/>
    <property type="match status" value="1"/>
</dbReference>
<dbReference type="Proteomes" id="UP000526501">
    <property type="component" value="Unassembled WGS sequence"/>
</dbReference>
<reference evidence="5 6" key="1">
    <citation type="submission" date="2020-07" db="EMBL/GenBank/DDBJ databases">
        <authorList>
            <person name="Feng X."/>
        </authorList>
    </citation>
    <scope>NUCLEOTIDE SEQUENCE [LARGE SCALE GENOMIC DNA]</scope>
    <source>
        <strain evidence="5 6">JCM23202</strain>
    </source>
</reference>
<feature type="domain" description="Glycosyl hydrolase family 95 N-terminal" evidence="2">
    <location>
        <begin position="32"/>
        <end position="278"/>
    </location>
</feature>
<dbReference type="InterPro" id="IPR016518">
    <property type="entry name" value="Alpha-L-fucosidase"/>
</dbReference>
<dbReference type="EMBL" id="JACHVC010000013">
    <property type="protein sequence ID" value="MBC2608064.1"/>
    <property type="molecule type" value="Genomic_DNA"/>
</dbReference>
<dbReference type="InterPro" id="IPR054363">
    <property type="entry name" value="GH95_cat"/>
</dbReference>
<keyword evidence="1" id="KW-0732">Signal</keyword>
<keyword evidence="6" id="KW-1185">Reference proteome</keyword>
<accession>A0A7X1B9Z4</accession>
<feature type="domain" description="Alpha fucosidase A-like C-terminal" evidence="3">
    <location>
        <begin position="725"/>
        <end position="788"/>
    </location>
</feature>
<feature type="chain" id="PRO_5030575068" evidence="1">
    <location>
        <begin position="26"/>
        <end position="801"/>
    </location>
</feature>
<evidence type="ECO:0000259" key="2">
    <source>
        <dbReference type="Pfam" id="PF14498"/>
    </source>
</evidence>
<gene>
    <name evidence="5" type="ORF">H5P27_18565</name>
</gene>
<evidence type="ECO:0000259" key="4">
    <source>
        <dbReference type="Pfam" id="PF22124"/>
    </source>
</evidence>
<evidence type="ECO:0000259" key="3">
    <source>
        <dbReference type="Pfam" id="PF21307"/>
    </source>
</evidence>
<evidence type="ECO:0000313" key="5">
    <source>
        <dbReference type="EMBL" id="MBC2608064.1"/>
    </source>
</evidence>
<dbReference type="PANTHER" id="PTHR31084">
    <property type="entry name" value="ALPHA-L-FUCOSIDASE 2"/>
    <property type="match status" value="1"/>
</dbReference>
<keyword evidence="5" id="KW-0378">Hydrolase</keyword>
<dbReference type="InterPro" id="IPR049053">
    <property type="entry name" value="AFCA-like_C"/>
</dbReference>
<proteinExistence type="predicted"/>
<dbReference type="AlphaFoldDB" id="A0A7X1B9Z4"/>
<dbReference type="InterPro" id="IPR012341">
    <property type="entry name" value="6hp_glycosidase-like_sf"/>
</dbReference>
<dbReference type="InterPro" id="IPR027414">
    <property type="entry name" value="GH95_N_dom"/>
</dbReference>
<name>A0A7X1B9Z4_9BACT</name>
<dbReference type="SUPFAM" id="SSF48208">
    <property type="entry name" value="Six-hairpin glycosidases"/>
    <property type="match status" value="1"/>
</dbReference>
<dbReference type="GO" id="GO:0005975">
    <property type="term" value="P:carbohydrate metabolic process"/>
    <property type="evidence" value="ECO:0007669"/>
    <property type="project" value="InterPro"/>
</dbReference>
<dbReference type="GO" id="GO:0004560">
    <property type="term" value="F:alpha-L-fucosidase activity"/>
    <property type="evidence" value="ECO:0007669"/>
    <property type="project" value="InterPro"/>
</dbReference>